<feature type="transmembrane region" description="Helical" evidence="1">
    <location>
        <begin position="204"/>
        <end position="222"/>
    </location>
</feature>
<feature type="transmembrane region" description="Helical" evidence="1">
    <location>
        <begin position="383"/>
        <end position="402"/>
    </location>
</feature>
<feature type="transmembrane region" description="Helical" evidence="1">
    <location>
        <begin position="464"/>
        <end position="482"/>
    </location>
</feature>
<accession>A0ABU3N255</accession>
<dbReference type="EMBL" id="JALMLT010000001">
    <property type="protein sequence ID" value="MDT8757310.1"/>
    <property type="molecule type" value="Genomic_DNA"/>
</dbReference>
<sequence length="594" mass="65024">MQEDLRHCRRNMAGYEQELDRGVIDHGSAGVAASLAMRAAAVAIAVLAAAAALAWLLAPGRASDFGLTRHLFVHQDIGFVAGFIFLLLLWRHWLSRRREPEVLALHPGHIVLLAFALLLICRVGSHLAFSGFDLSRDEQLADFDAAVYAHGAAFARFPEAWRPWFAALNDTFLVTIGDREGWISSYLPMNAVARALVGRIVEPAWTSPLFVAIGAVALWRIARRLWPASAGAQIAVLLLYAGSSQLLVAGMTAYAMSGHLALNLVWLALFLRGGRLGHGGALAVALVATGLHQPLFHPLFALPFVDLLYRRKQWRLFALYAGGYAAIGLFWLAWPLWVASHGVAPAQLNPEGVGYFERIRHLLPGRSLADIGLMSANLVRFLTWQHLLATPLAILGVIVCWRSDPFARALAMGIILTLVAMSLLMPYQGHGWGYRYLHGLIGNFVLLGGYGWHYCETRGLRLPIRMATVLSLCVLFPVHALLAHRQAAPYIDASRVIGRSAADIVVVDDEAASYAADLVINRPDLSNRPLRMRASRIDPATVRQLCRRGTLAFVDAAQLQALNIYFGLPLGQPTRWQQTIENAAGQAGCVVTPL</sequence>
<evidence type="ECO:0000256" key="1">
    <source>
        <dbReference type="SAM" id="Phobius"/>
    </source>
</evidence>
<feature type="transmembrane region" description="Helical" evidence="1">
    <location>
        <begin position="102"/>
        <end position="125"/>
    </location>
</feature>
<evidence type="ECO:0000313" key="2">
    <source>
        <dbReference type="EMBL" id="MDT8757310.1"/>
    </source>
</evidence>
<gene>
    <name evidence="2" type="ORF">MZO42_01240</name>
</gene>
<comment type="caution">
    <text evidence="2">The sequence shown here is derived from an EMBL/GenBank/DDBJ whole genome shotgun (WGS) entry which is preliminary data.</text>
</comment>
<name>A0ABU3N255_9SPHN</name>
<feature type="transmembrane region" description="Helical" evidence="1">
    <location>
        <begin position="39"/>
        <end position="58"/>
    </location>
</feature>
<reference evidence="2" key="1">
    <citation type="submission" date="2022-04" db="EMBL/GenBank/DDBJ databases">
        <title>Tomato heritable bacteria conferring resistance against bacterial wilt.</title>
        <authorList>
            <person name="Yin J."/>
        </authorList>
    </citation>
    <scope>NUCLEOTIDE SEQUENCE</scope>
    <source>
        <strain evidence="2">Cra20</strain>
    </source>
</reference>
<feature type="transmembrane region" description="Helical" evidence="1">
    <location>
        <begin position="70"/>
        <end position="90"/>
    </location>
</feature>
<keyword evidence="1" id="KW-0472">Membrane</keyword>
<feature type="transmembrane region" description="Helical" evidence="1">
    <location>
        <begin position="409"/>
        <end position="427"/>
    </location>
</feature>
<feature type="transmembrane region" description="Helical" evidence="1">
    <location>
        <begin position="234"/>
        <end position="256"/>
    </location>
</feature>
<organism evidence="2">
    <name type="scientific">Sphingomonas psychrotolerans</name>
    <dbReference type="NCBI Taxonomy" id="1327635"/>
    <lineage>
        <taxon>Bacteria</taxon>
        <taxon>Pseudomonadati</taxon>
        <taxon>Pseudomonadota</taxon>
        <taxon>Alphaproteobacteria</taxon>
        <taxon>Sphingomonadales</taxon>
        <taxon>Sphingomonadaceae</taxon>
        <taxon>Sphingomonas</taxon>
    </lineage>
</organism>
<feature type="transmembrane region" description="Helical" evidence="1">
    <location>
        <begin position="276"/>
        <end position="296"/>
    </location>
</feature>
<proteinExistence type="predicted"/>
<feature type="transmembrane region" description="Helical" evidence="1">
    <location>
        <begin position="317"/>
        <end position="337"/>
    </location>
</feature>
<keyword evidence="1" id="KW-1133">Transmembrane helix</keyword>
<keyword evidence="1" id="KW-0812">Transmembrane</keyword>
<protein>
    <recommendedName>
        <fullName evidence="3">DUF2029 domain-containing protein</fullName>
    </recommendedName>
</protein>
<evidence type="ECO:0008006" key="3">
    <source>
        <dbReference type="Google" id="ProtNLM"/>
    </source>
</evidence>
<feature type="transmembrane region" description="Helical" evidence="1">
    <location>
        <begin position="433"/>
        <end position="452"/>
    </location>
</feature>